<dbReference type="PANTHER" id="PTHR30250">
    <property type="entry name" value="PST FAMILY PREDICTED COLANIC ACID TRANSPORTER"/>
    <property type="match status" value="1"/>
</dbReference>
<feature type="transmembrane region" description="Helical" evidence="7">
    <location>
        <begin position="156"/>
        <end position="176"/>
    </location>
</feature>
<proteinExistence type="predicted"/>
<feature type="transmembrane region" description="Helical" evidence="7">
    <location>
        <begin position="433"/>
        <end position="455"/>
    </location>
</feature>
<feature type="transmembrane region" description="Helical" evidence="7">
    <location>
        <begin position="461"/>
        <end position="480"/>
    </location>
</feature>
<evidence type="ECO:0000256" key="4">
    <source>
        <dbReference type="ARBA" id="ARBA00022989"/>
    </source>
</evidence>
<evidence type="ECO:0000256" key="5">
    <source>
        <dbReference type="ARBA" id="ARBA00023136"/>
    </source>
</evidence>
<keyword evidence="3 7" id="KW-0812">Transmembrane</keyword>
<dbReference type="EMBL" id="DVMQ01000018">
    <property type="protein sequence ID" value="HIU24765.1"/>
    <property type="molecule type" value="Genomic_DNA"/>
</dbReference>
<protein>
    <submittedName>
        <fullName evidence="8">Lipopolysaccharide biosynthesis protein</fullName>
    </submittedName>
</protein>
<feature type="region of interest" description="Disordered" evidence="6">
    <location>
        <begin position="1"/>
        <end position="23"/>
    </location>
</feature>
<dbReference type="GO" id="GO:0005886">
    <property type="term" value="C:plasma membrane"/>
    <property type="evidence" value="ECO:0007669"/>
    <property type="project" value="UniProtKB-SubCell"/>
</dbReference>
<feature type="transmembrane region" description="Helical" evidence="7">
    <location>
        <begin position="359"/>
        <end position="388"/>
    </location>
</feature>
<feature type="transmembrane region" description="Helical" evidence="7">
    <location>
        <begin position="243"/>
        <end position="268"/>
    </location>
</feature>
<keyword evidence="5 7" id="KW-0472">Membrane</keyword>
<evidence type="ECO:0000256" key="1">
    <source>
        <dbReference type="ARBA" id="ARBA00004651"/>
    </source>
</evidence>
<feature type="transmembrane region" description="Helical" evidence="7">
    <location>
        <begin position="215"/>
        <end position="237"/>
    </location>
</feature>
<reference evidence="8" key="1">
    <citation type="submission" date="2020-10" db="EMBL/GenBank/DDBJ databases">
        <authorList>
            <person name="Gilroy R."/>
        </authorList>
    </citation>
    <scope>NUCLEOTIDE SEQUENCE</scope>
    <source>
        <strain evidence="8">ChiHjej12B11-29160</strain>
    </source>
</reference>
<keyword evidence="4 7" id="KW-1133">Transmembrane helix</keyword>
<feature type="transmembrane region" description="Helical" evidence="7">
    <location>
        <begin position="400"/>
        <end position="421"/>
    </location>
</feature>
<keyword evidence="2" id="KW-1003">Cell membrane</keyword>
<dbReference type="InterPro" id="IPR050833">
    <property type="entry name" value="Poly_Biosynth_Transport"/>
</dbReference>
<comment type="subcellular location">
    <subcellularLocation>
        <location evidence="1">Cell membrane</location>
        <topology evidence="1">Multi-pass membrane protein</topology>
    </subcellularLocation>
</comment>
<gene>
    <name evidence="8" type="ORF">IAD17_07565</name>
</gene>
<evidence type="ECO:0000313" key="8">
    <source>
        <dbReference type="EMBL" id="HIU24765.1"/>
    </source>
</evidence>
<feature type="compositionally biased region" description="Polar residues" evidence="6">
    <location>
        <begin position="12"/>
        <end position="21"/>
    </location>
</feature>
<dbReference type="PANTHER" id="PTHR30250:SF11">
    <property type="entry name" value="O-ANTIGEN TRANSPORTER-RELATED"/>
    <property type="match status" value="1"/>
</dbReference>
<feature type="transmembrane region" description="Helical" evidence="7">
    <location>
        <begin position="122"/>
        <end position="144"/>
    </location>
</feature>
<evidence type="ECO:0000256" key="7">
    <source>
        <dbReference type="SAM" id="Phobius"/>
    </source>
</evidence>
<dbReference type="Proteomes" id="UP000824078">
    <property type="component" value="Unassembled WGS sequence"/>
</dbReference>
<reference evidence="8" key="2">
    <citation type="journal article" date="2021" name="PeerJ">
        <title>Extensive microbial diversity within the chicken gut microbiome revealed by metagenomics and culture.</title>
        <authorList>
            <person name="Gilroy R."/>
            <person name="Ravi A."/>
            <person name="Getino M."/>
            <person name="Pursley I."/>
            <person name="Horton D.L."/>
            <person name="Alikhan N.F."/>
            <person name="Baker D."/>
            <person name="Gharbi K."/>
            <person name="Hall N."/>
            <person name="Watson M."/>
            <person name="Adriaenssens E.M."/>
            <person name="Foster-Nyarko E."/>
            <person name="Jarju S."/>
            <person name="Secka A."/>
            <person name="Antonio M."/>
            <person name="Oren A."/>
            <person name="Chaudhuri R.R."/>
            <person name="La Ragione R."/>
            <person name="Hildebrand F."/>
            <person name="Pallen M.J."/>
        </authorList>
    </citation>
    <scope>NUCLEOTIDE SEQUENCE</scope>
    <source>
        <strain evidence="8">ChiHjej12B11-29160</strain>
    </source>
</reference>
<sequence>MLHLREKRGGTKDQSSLGSHVSKTRLAIRERAEKRKRTHNTHRKHRHDEGPWLMRVANNWWNRLIGAVYSGSFSDETEQYAAHSTTRDYIWNTIGSSMWGFLFPALTIVATQLAGIEQAGMFSMAFALGQVLLWIASFGVRTYQVSDLDEGHSFRDYVICRVLTCTAMVIVSFLYCSIMRYTQPMLGICTGVLGFRAVDQLADVYEGRLQQMDKLYLAGISQTIRSVGAGVLFSIVLLLTRSMPAACISMIVAAVISFVLVTLPLTLFETQPARKASIAEIRAIFEECSPLFGAMFLYALIDCVPKLVMQSVLSYDNQLYFNAMYFPTHSIIMVGSMLYKPQLVRLANIWSEPSKHRRFSLIVFALIGVVALVSVVVGIFMMWLGIPILGFMYGVDFQQFAFLILLMVLAGFLSAAVDFLYQIITVLRAQEGVVTIYFISFIIALVISLVLVSLFQLTGAVIASAVSMAVLFGLLLVKYFSIMKTARS</sequence>
<evidence type="ECO:0000313" key="9">
    <source>
        <dbReference type="Proteomes" id="UP000824078"/>
    </source>
</evidence>
<accession>A0A9D1I0Q8</accession>
<name>A0A9D1I0Q8_9ACTN</name>
<organism evidence="8 9">
    <name type="scientific">Candidatus Coprovicinus avistercoris</name>
    <dbReference type="NCBI Taxonomy" id="2840754"/>
    <lineage>
        <taxon>Bacteria</taxon>
        <taxon>Bacillati</taxon>
        <taxon>Actinomycetota</taxon>
        <taxon>Coriobacteriia</taxon>
        <taxon>Coriobacteriales</taxon>
        <taxon>Coriobacteriaceae</taxon>
        <taxon>Coriobacteriaceae incertae sedis</taxon>
        <taxon>Candidatus Coprovicinus</taxon>
    </lineage>
</organism>
<feature type="transmembrane region" description="Helical" evidence="7">
    <location>
        <begin position="320"/>
        <end position="339"/>
    </location>
</feature>
<evidence type="ECO:0000256" key="2">
    <source>
        <dbReference type="ARBA" id="ARBA00022475"/>
    </source>
</evidence>
<evidence type="ECO:0000256" key="3">
    <source>
        <dbReference type="ARBA" id="ARBA00022692"/>
    </source>
</evidence>
<dbReference type="AlphaFoldDB" id="A0A9D1I0Q8"/>
<evidence type="ECO:0000256" key="6">
    <source>
        <dbReference type="SAM" id="MobiDB-lite"/>
    </source>
</evidence>
<comment type="caution">
    <text evidence="8">The sequence shown here is derived from an EMBL/GenBank/DDBJ whole genome shotgun (WGS) entry which is preliminary data.</text>
</comment>
<feature type="transmembrane region" description="Helical" evidence="7">
    <location>
        <begin position="89"/>
        <end position="110"/>
    </location>
</feature>